<proteinExistence type="predicted"/>
<evidence type="ECO:0000256" key="1">
    <source>
        <dbReference type="ARBA" id="ARBA00023015"/>
    </source>
</evidence>
<evidence type="ECO:0000256" key="4">
    <source>
        <dbReference type="SAM" id="MobiDB-lite"/>
    </source>
</evidence>
<dbReference type="EMBL" id="BLJY01000003">
    <property type="protein sequence ID" value="GFF14187.1"/>
    <property type="molecule type" value="Genomic_DNA"/>
</dbReference>
<comment type="caution">
    <text evidence="5">The sequence shown here is derived from an EMBL/GenBank/DDBJ whole genome shotgun (WGS) entry which is preliminary data.</text>
</comment>
<feature type="region of interest" description="Disordered" evidence="4">
    <location>
        <begin position="72"/>
        <end position="99"/>
    </location>
</feature>
<dbReference type="GO" id="GO:0000981">
    <property type="term" value="F:DNA-binding transcription factor activity, RNA polymerase II-specific"/>
    <property type="evidence" value="ECO:0007669"/>
    <property type="project" value="InterPro"/>
</dbReference>
<dbReference type="CDD" id="cd00067">
    <property type="entry name" value="GAL4"/>
    <property type="match status" value="1"/>
</dbReference>
<sequence>MGRKPNQLILEFFIRGQKLEDASNRYQHTCKACGEKFPKGRIDSLTNHLVKKCQAIPLCDRQRVLLRLHDLPDITDGDQNKDPSAAGQGKGKGVDMPFTTRQNFDGLNVLAEASRQVGAVSSDQNKRGGAAYTQSVTVGGKTVVVDPALEAEGFQGQLPQSEHVEEDVKPPGTPQASNAALPSLPNTSQGDQPSSASPSLAEASLTPDPTSNARQSQLSMIAASASEMVPQGLTMDHDMPDGLPKLGQWNQQLSTQEQLLFDSLQEHDPTLTAATQRAATFPRPIAMNPNSQAKGFVNEFGNSTKPTKPKVRGRFSAARRREVQEVRKRGACIRCRMLKKPCSGDSPCTTCASVESARLWKHPCIRTRIAEEFESFNAHLHTTLAYHDVSGIRNHVKFEHYSGRIEVTHFEDSMVYVTFSGLQGHKPSASTLDPQLQGLGDDTQFQGTMQELYLLDSDTEDLPGKLEMYFKKTAPLFYERETSDFMRPTLLLASELSQQKKDVLLDRVLELWIATHILVDSELRWKTYCNPTLPPTSMNSLAQPSDDGRMPIDEVANAETYALLCSQLRAATERRASQLSKSVMNDLERRLLQRQQSGWFETFLVALILLNCVERTCWLFRTWEDEAFAQRWPLDKRPPYYASQGDRFSDILHMLLKMRSLPPKATPRPEDGILKAVEGSDENAARWFDMIKITPAFLEQRQAAVYDGSDSRSLDLRYGAKLLPLTNAYS</sequence>
<dbReference type="GO" id="GO:0008270">
    <property type="term" value="F:zinc ion binding"/>
    <property type="evidence" value="ECO:0007669"/>
    <property type="project" value="InterPro"/>
</dbReference>
<organism evidence="5 6">
    <name type="scientific">Aspergillus terreus</name>
    <dbReference type="NCBI Taxonomy" id="33178"/>
    <lineage>
        <taxon>Eukaryota</taxon>
        <taxon>Fungi</taxon>
        <taxon>Dikarya</taxon>
        <taxon>Ascomycota</taxon>
        <taxon>Pezizomycotina</taxon>
        <taxon>Eurotiomycetes</taxon>
        <taxon>Eurotiomycetidae</taxon>
        <taxon>Eurotiales</taxon>
        <taxon>Aspergillaceae</taxon>
        <taxon>Aspergillus</taxon>
        <taxon>Aspergillus subgen. Circumdati</taxon>
    </lineage>
</organism>
<dbReference type="PANTHER" id="PTHR35392:SF2">
    <property type="entry name" value="ZN(II)2CYS6 TRANSCRIPTION FACTOR (EUROFUNG)"/>
    <property type="match status" value="1"/>
</dbReference>
<feature type="compositionally biased region" description="Low complexity" evidence="4">
    <location>
        <begin position="193"/>
        <end position="205"/>
    </location>
</feature>
<dbReference type="OrthoDB" id="5417895at2759"/>
<gene>
    <name evidence="5" type="ORF">ATEIFO6365_0003024000</name>
</gene>
<keyword evidence="2" id="KW-0804">Transcription</keyword>
<dbReference type="InterPro" id="IPR001138">
    <property type="entry name" value="Zn2Cys6_DnaBD"/>
</dbReference>
<accession>A0A5M3YR86</accession>
<evidence type="ECO:0000256" key="3">
    <source>
        <dbReference type="ARBA" id="ARBA00023242"/>
    </source>
</evidence>
<keyword evidence="6" id="KW-1185">Reference proteome</keyword>
<dbReference type="InterPro" id="IPR052973">
    <property type="entry name" value="Fungal_sec-metab_reg_TF"/>
</dbReference>
<dbReference type="VEuPathDB" id="FungiDB:ATEG_00239"/>
<name>A0A5M3YR86_ASPTE</name>
<evidence type="ECO:0000313" key="5">
    <source>
        <dbReference type="EMBL" id="GFF14187.1"/>
    </source>
</evidence>
<evidence type="ECO:0000256" key="2">
    <source>
        <dbReference type="ARBA" id="ARBA00023163"/>
    </source>
</evidence>
<keyword evidence="1" id="KW-0805">Transcription regulation</keyword>
<dbReference type="AlphaFoldDB" id="A0A5M3YR86"/>
<evidence type="ECO:0000313" key="6">
    <source>
        <dbReference type="Proteomes" id="UP000452235"/>
    </source>
</evidence>
<feature type="compositionally biased region" description="Polar residues" evidence="4">
    <location>
        <begin position="174"/>
        <end position="192"/>
    </location>
</feature>
<protein>
    <submittedName>
        <fullName evidence="5">Zn(II)2Cys6 transcription factor</fullName>
    </submittedName>
</protein>
<feature type="region of interest" description="Disordered" evidence="4">
    <location>
        <begin position="153"/>
        <end position="215"/>
    </location>
</feature>
<keyword evidence="3" id="KW-0539">Nucleus</keyword>
<dbReference type="PANTHER" id="PTHR35392">
    <property type="entry name" value="ZN(II)2CYS6 TRANSCRIPTION FACTOR (EUROFUNG)-RELATED-RELATED"/>
    <property type="match status" value="1"/>
</dbReference>
<dbReference type="Proteomes" id="UP000452235">
    <property type="component" value="Unassembled WGS sequence"/>
</dbReference>
<reference evidence="5 6" key="1">
    <citation type="submission" date="2020-01" db="EMBL/GenBank/DDBJ databases">
        <title>Aspergillus terreus IFO 6365 whole genome shotgun sequence.</title>
        <authorList>
            <person name="Kanamasa S."/>
            <person name="Takahashi H."/>
        </authorList>
    </citation>
    <scope>NUCLEOTIDE SEQUENCE [LARGE SCALE GENOMIC DNA]</scope>
    <source>
        <strain evidence="5 6">IFO 6365</strain>
    </source>
</reference>